<comment type="caution">
    <text evidence="3">The sequence shown here is derived from an EMBL/GenBank/DDBJ whole genome shotgun (WGS) entry which is preliminary data.</text>
</comment>
<protein>
    <submittedName>
        <fullName evidence="3">Uncharacterized protein</fullName>
    </submittedName>
</protein>
<feature type="transmembrane region" description="Helical" evidence="2">
    <location>
        <begin position="47"/>
        <end position="75"/>
    </location>
</feature>
<evidence type="ECO:0000313" key="4">
    <source>
        <dbReference type="Proteomes" id="UP000780801"/>
    </source>
</evidence>
<keyword evidence="2" id="KW-0812">Transmembrane</keyword>
<dbReference type="OrthoDB" id="9909019at2759"/>
<feature type="compositionally biased region" description="Acidic residues" evidence="1">
    <location>
        <begin position="308"/>
        <end position="324"/>
    </location>
</feature>
<dbReference type="AlphaFoldDB" id="A0A9P6FW73"/>
<keyword evidence="2" id="KW-1133">Transmembrane helix</keyword>
<accession>A0A9P6FW73</accession>
<reference evidence="3" key="1">
    <citation type="journal article" date="2020" name="Fungal Divers.">
        <title>Resolving the Mortierellaceae phylogeny through synthesis of multi-gene phylogenetics and phylogenomics.</title>
        <authorList>
            <person name="Vandepol N."/>
            <person name="Liber J."/>
            <person name="Desiro A."/>
            <person name="Na H."/>
            <person name="Kennedy M."/>
            <person name="Barry K."/>
            <person name="Grigoriev I.V."/>
            <person name="Miller A.N."/>
            <person name="O'Donnell K."/>
            <person name="Stajich J.E."/>
            <person name="Bonito G."/>
        </authorList>
    </citation>
    <scope>NUCLEOTIDE SEQUENCE</scope>
    <source>
        <strain evidence="3">KOD1015</strain>
    </source>
</reference>
<name>A0A9P6FW73_9FUNG</name>
<keyword evidence="4" id="KW-1185">Reference proteome</keyword>
<feature type="region of interest" description="Disordered" evidence="1">
    <location>
        <begin position="306"/>
        <end position="350"/>
    </location>
</feature>
<dbReference type="Proteomes" id="UP000780801">
    <property type="component" value="Unassembled WGS sequence"/>
</dbReference>
<keyword evidence="2" id="KW-0472">Membrane</keyword>
<evidence type="ECO:0000256" key="1">
    <source>
        <dbReference type="SAM" id="MobiDB-lite"/>
    </source>
</evidence>
<dbReference type="EMBL" id="JAABOA010000849">
    <property type="protein sequence ID" value="KAF9582990.1"/>
    <property type="molecule type" value="Genomic_DNA"/>
</dbReference>
<proteinExistence type="predicted"/>
<organism evidence="3 4">
    <name type="scientific">Lunasporangiospora selenospora</name>
    <dbReference type="NCBI Taxonomy" id="979761"/>
    <lineage>
        <taxon>Eukaryota</taxon>
        <taxon>Fungi</taxon>
        <taxon>Fungi incertae sedis</taxon>
        <taxon>Mucoromycota</taxon>
        <taxon>Mortierellomycotina</taxon>
        <taxon>Mortierellomycetes</taxon>
        <taxon>Mortierellales</taxon>
        <taxon>Mortierellaceae</taxon>
        <taxon>Lunasporangiospora</taxon>
    </lineage>
</organism>
<gene>
    <name evidence="3" type="ORF">BGW38_010465</name>
</gene>
<feature type="compositionally biased region" description="Low complexity" evidence="1">
    <location>
        <begin position="248"/>
        <end position="261"/>
    </location>
</feature>
<evidence type="ECO:0000313" key="3">
    <source>
        <dbReference type="EMBL" id="KAF9582990.1"/>
    </source>
</evidence>
<evidence type="ECO:0000256" key="2">
    <source>
        <dbReference type="SAM" id="Phobius"/>
    </source>
</evidence>
<feature type="region of interest" description="Disordered" evidence="1">
    <location>
        <begin position="233"/>
        <end position="277"/>
    </location>
</feature>
<feature type="compositionally biased region" description="Polar residues" evidence="1">
    <location>
        <begin position="325"/>
        <end position="340"/>
    </location>
</feature>
<sequence length="350" mass="38665">MVPLLIAMIQQCDYGFSTFSFKSSSAMRIFQNDIETERREPQCKVEVHWIIMTIIAALLALMIVSFTTAHTVYILNNRTTIESLQHIRATYLRVQFTRPGVESILEHVYGQDISSNASQSQSHMQLSPRVLSGPGFSVVTMEAGEQLWDRGSWLANWKSIMGPSWWLWFVPYDNTPGDGIHEVYNEQAYKRIVTEAISQAAQNQRHGNSGTTAAARDFVIQVPTVNEGAYVSSTHTSVRQEDPAVAATGTSSSQSTLVSGSMMTTDKRHKNGYHQAHQVASTTSIGAFQQYQQRPGAAQQGAYTLVLQEDDDDDDDDSNSDSDAESSVGSMNRSLPTPHSSPRLGPTDHA</sequence>